<dbReference type="PRINTS" id="PR01789">
    <property type="entry name" value="NUCFACTORATC"/>
</dbReference>
<organism evidence="11 12">
    <name type="scientific">Nesidiocoris tenuis</name>
    <dbReference type="NCBI Taxonomy" id="355587"/>
    <lineage>
        <taxon>Eukaryota</taxon>
        <taxon>Metazoa</taxon>
        <taxon>Ecdysozoa</taxon>
        <taxon>Arthropoda</taxon>
        <taxon>Hexapoda</taxon>
        <taxon>Insecta</taxon>
        <taxon>Pterygota</taxon>
        <taxon>Neoptera</taxon>
        <taxon>Paraneoptera</taxon>
        <taxon>Hemiptera</taxon>
        <taxon>Heteroptera</taxon>
        <taxon>Panheteroptera</taxon>
        <taxon>Cimicomorpha</taxon>
        <taxon>Miridae</taxon>
        <taxon>Dicyphina</taxon>
        <taxon>Nesidiocoris</taxon>
    </lineage>
</organism>
<evidence type="ECO:0000256" key="7">
    <source>
        <dbReference type="ARBA" id="ARBA00023163"/>
    </source>
</evidence>
<dbReference type="InterPro" id="IPR008366">
    <property type="entry name" value="NFAT"/>
</dbReference>
<keyword evidence="5" id="KW-0805">Transcription regulation</keyword>
<feature type="region of interest" description="Disordered" evidence="9">
    <location>
        <begin position="1"/>
        <end position="42"/>
    </location>
</feature>
<dbReference type="InterPro" id="IPR013783">
    <property type="entry name" value="Ig-like_fold"/>
</dbReference>
<protein>
    <submittedName>
        <fullName evidence="11">Rel homology domain (RHD)</fullName>
    </submittedName>
</protein>
<evidence type="ECO:0000256" key="1">
    <source>
        <dbReference type="ARBA" id="ARBA00004123"/>
    </source>
</evidence>
<keyword evidence="7" id="KW-0804">Transcription</keyword>
<dbReference type="InterPro" id="IPR011539">
    <property type="entry name" value="RHD_DNA_bind_dom"/>
</dbReference>
<reference evidence="11 12" key="1">
    <citation type="submission" date="2023-09" db="EMBL/GenBank/DDBJ databases">
        <title>Nesidiocoris tenuis whole genome shotgun sequence.</title>
        <authorList>
            <person name="Shibata T."/>
            <person name="Shimoda M."/>
            <person name="Kobayashi T."/>
            <person name="Uehara T."/>
        </authorList>
    </citation>
    <scope>NUCLEOTIDE SEQUENCE [LARGE SCALE GENOMIC DNA]</scope>
    <source>
        <strain evidence="11 12">Japan</strain>
    </source>
</reference>
<feature type="compositionally biased region" description="Low complexity" evidence="9">
    <location>
        <begin position="1089"/>
        <end position="1100"/>
    </location>
</feature>
<dbReference type="SUPFAM" id="SSF81296">
    <property type="entry name" value="E set domains"/>
    <property type="match status" value="1"/>
</dbReference>
<evidence type="ECO:0000256" key="9">
    <source>
        <dbReference type="SAM" id="MobiDB-lite"/>
    </source>
</evidence>
<evidence type="ECO:0000313" key="12">
    <source>
        <dbReference type="Proteomes" id="UP001307889"/>
    </source>
</evidence>
<proteinExistence type="predicted"/>
<accession>A0ABN7AC71</accession>
<dbReference type="InterPro" id="IPR037059">
    <property type="entry name" value="RHD_DNA_bind_dom_sf"/>
</dbReference>
<evidence type="ECO:0000256" key="5">
    <source>
        <dbReference type="ARBA" id="ARBA00023015"/>
    </source>
</evidence>
<dbReference type="InterPro" id="IPR032397">
    <property type="entry name" value="RHD_dimer"/>
</dbReference>
<comment type="subcellular location">
    <subcellularLocation>
        <location evidence="2">Cytoplasm</location>
    </subcellularLocation>
    <subcellularLocation>
        <location evidence="1">Nucleus</location>
    </subcellularLocation>
</comment>
<dbReference type="InterPro" id="IPR008967">
    <property type="entry name" value="p53-like_TF_DNA-bd_sf"/>
</dbReference>
<dbReference type="Proteomes" id="UP001307889">
    <property type="component" value="Chromosome 1"/>
</dbReference>
<dbReference type="Pfam" id="PF00554">
    <property type="entry name" value="RHD_DNA_bind"/>
    <property type="match status" value="1"/>
</dbReference>
<feature type="compositionally biased region" description="Polar residues" evidence="9">
    <location>
        <begin position="126"/>
        <end position="144"/>
    </location>
</feature>
<sequence>MLLKYSQLPKRSKLAGTGNPQRSSGSIRAVNGKGKGHRKGIKGVASKRIKALAVRQEEVYSLPVDPCDNSNDSGLGFDQHLDFQVPRTASSSFTEQEYFWPEVVAKRQRVDLKLESDNANDDFTFPHTTRVSIRHPSSPTSTNVRAEKHVPTGKGLRRGTHANLSQSFASSRDGKVQLMIVSQPEMQHRARYQTEGSRGAVKDRTGNGFPVVKLVGYDKPAILEVYIGTDQGKETPHMFYQACRVSGKNSTPCVEKNVNGTVLIEIELDPTKDMTVTCDCVGILKERNVDVEHRFPEESTARNKKKSTRCRMVFRTVITNSDNTHETLQVTSQPIICTQPPGIPEICKKSLVSCPSSGGLELFILGKNFLKDTKVIFSEEEINSETPVWEAVVQPDKEFLQQSHLVCTIPPYKVEDLKETVVVKLVVVSSGRSSEAQTFLYTPMGTAPLQALPRDSTLAPRAVLAQCVNPPTVSYPGPNPLLGLPLIHLGVPPIPAAKFIQSEPAICKEETSVHSVMLMPPPPAVLAQVRPPSQAMEGILEEHIELKLEEHIELKREVPSPPAETTAPDLCSSQTPSMATIRQFVSSSSQLPALSVENYLSKIENTALSSANQVMAQKFEPPGSLSRSEQIASLENQIAVSMANEAQVASKLEAFVKSSVESQLSPRNEVTPSFQTSTGDKLILESMGLVQQQSSPLNLNTHESMVTSSLSPQHLIPVEQKIHSPSPGGLGNLLSEAPTQSPSLGALTSQIHENSLVSEAANNLIINPNFSPGKKIMVDVADNVAINIADLSNSATSFDLPQSSASGVAANDLLMKVVDGMSQQPAYSSSPMIRSSLNNSPQGSQAPSIMVSPQFQTSQESIQDQINIPVVNYVSPQPLSVNSKDTIQNEMHAISNEAHFQNALLPTNCIAEVSPQNGSDANQTTAESGIRFNEAAGLMMDGHFPPSVMTTRLSMDGDVNSVKTLVTDVDSNFSNTLVYADSSKLPLDPSGSMNLQTAPIVSMSVDTKPPQYTPAPFSPTALSPGKMVATEVFSSQPNTLGLVKADGATAEPRSCLSNAPAPSTSLSDTSFHHQDISRLVESFTSCQDASGAAQQPSRAQSPPPNYMNVPTSAESMVSGSTIIGGPPTSTPSSLPGQAPSAVDSKAPMPGSSSTAGFPAVKKCEDGIPLPRELTQMSETDLLSYINPSCFDTV</sequence>
<keyword evidence="4" id="KW-0597">Phosphoprotein</keyword>
<keyword evidence="6" id="KW-0238">DNA-binding</keyword>
<feature type="region of interest" description="Disordered" evidence="9">
    <location>
        <begin position="123"/>
        <end position="159"/>
    </location>
</feature>
<dbReference type="InterPro" id="IPR014756">
    <property type="entry name" value="Ig_E-set"/>
</dbReference>
<dbReference type="Gene3D" id="2.60.40.340">
    <property type="entry name" value="Rel homology domain (RHD), DNA-binding domain"/>
    <property type="match status" value="1"/>
</dbReference>
<dbReference type="SMART" id="SM00429">
    <property type="entry name" value="IPT"/>
    <property type="match status" value="1"/>
</dbReference>
<dbReference type="PANTHER" id="PTHR12533">
    <property type="entry name" value="NFAT"/>
    <property type="match status" value="1"/>
</dbReference>
<evidence type="ECO:0000256" key="4">
    <source>
        <dbReference type="ARBA" id="ARBA00022553"/>
    </source>
</evidence>
<evidence type="ECO:0000259" key="10">
    <source>
        <dbReference type="PROSITE" id="PS50254"/>
    </source>
</evidence>
<dbReference type="InterPro" id="IPR002909">
    <property type="entry name" value="IPT_dom"/>
</dbReference>
<feature type="compositionally biased region" description="Low complexity" evidence="9">
    <location>
        <begin position="1118"/>
        <end position="1133"/>
    </location>
</feature>
<evidence type="ECO:0000313" key="11">
    <source>
        <dbReference type="EMBL" id="BES88754.1"/>
    </source>
</evidence>
<keyword evidence="12" id="KW-1185">Reference proteome</keyword>
<evidence type="ECO:0000256" key="2">
    <source>
        <dbReference type="ARBA" id="ARBA00004496"/>
    </source>
</evidence>
<feature type="region of interest" description="Disordered" evidence="9">
    <location>
        <begin position="1087"/>
        <end position="1163"/>
    </location>
</feature>
<feature type="domain" description="RHD" evidence="10">
    <location>
        <begin position="170"/>
        <end position="342"/>
    </location>
</feature>
<evidence type="ECO:0000256" key="8">
    <source>
        <dbReference type="ARBA" id="ARBA00023242"/>
    </source>
</evidence>
<dbReference type="Gene3D" id="2.60.40.10">
    <property type="entry name" value="Immunoglobulins"/>
    <property type="match status" value="1"/>
</dbReference>
<feature type="compositionally biased region" description="Polar residues" evidence="9">
    <location>
        <begin position="1108"/>
        <end position="1117"/>
    </location>
</feature>
<dbReference type="EMBL" id="AP028909">
    <property type="protein sequence ID" value="BES88754.1"/>
    <property type="molecule type" value="Genomic_DNA"/>
</dbReference>
<evidence type="ECO:0000256" key="6">
    <source>
        <dbReference type="ARBA" id="ARBA00023125"/>
    </source>
</evidence>
<keyword evidence="3" id="KW-0963">Cytoplasm</keyword>
<dbReference type="PANTHER" id="PTHR12533:SF7">
    <property type="entry name" value="NFAT NUCLEAR FACTOR, ISOFORM B"/>
    <property type="match status" value="1"/>
</dbReference>
<evidence type="ECO:0000256" key="3">
    <source>
        <dbReference type="ARBA" id="ARBA00022490"/>
    </source>
</evidence>
<dbReference type="PROSITE" id="PS50254">
    <property type="entry name" value="REL_2"/>
    <property type="match status" value="1"/>
</dbReference>
<name>A0ABN7AC71_9HEMI</name>
<keyword evidence="8" id="KW-0539">Nucleus</keyword>
<dbReference type="SUPFAM" id="SSF49417">
    <property type="entry name" value="p53-like transcription factors"/>
    <property type="match status" value="1"/>
</dbReference>
<gene>
    <name evidence="11" type="ORF">NTJ_01561</name>
</gene>
<dbReference type="Pfam" id="PF16179">
    <property type="entry name" value="RHD_dimer"/>
    <property type="match status" value="1"/>
</dbReference>